<dbReference type="InterPro" id="IPR010394">
    <property type="entry name" value="5-nucleotidase"/>
</dbReference>
<dbReference type="GO" id="GO:0005737">
    <property type="term" value="C:cytoplasm"/>
    <property type="evidence" value="ECO:0007669"/>
    <property type="project" value="InterPro"/>
</dbReference>
<proteinExistence type="predicted"/>
<dbReference type="Pfam" id="PF06189">
    <property type="entry name" value="5-nucleotidase"/>
    <property type="match status" value="1"/>
</dbReference>
<dbReference type="GO" id="GO:0009117">
    <property type="term" value="P:nucleotide metabolic process"/>
    <property type="evidence" value="ECO:0007669"/>
    <property type="project" value="InterPro"/>
</dbReference>
<evidence type="ECO:0000313" key="2">
    <source>
        <dbReference type="Proteomes" id="UP000253501"/>
    </source>
</evidence>
<dbReference type="PANTHER" id="PTHR31367:SF5">
    <property type="entry name" value="CYTOSOLIC 5'-NUCLEOTIDASE 1A"/>
    <property type="match status" value="1"/>
</dbReference>
<organism evidence="1 2">
    <name type="scientific">Cupriavidus necator</name>
    <name type="common">Alcaligenes eutrophus</name>
    <name type="synonym">Ralstonia eutropha</name>
    <dbReference type="NCBI Taxonomy" id="106590"/>
    <lineage>
        <taxon>Bacteria</taxon>
        <taxon>Pseudomonadati</taxon>
        <taxon>Pseudomonadota</taxon>
        <taxon>Betaproteobacteria</taxon>
        <taxon>Burkholderiales</taxon>
        <taxon>Burkholderiaceae</taxon>
        <taxon>Cupriavidus</taxon>
    </lineage>
</organism>
<dbReference type="GO" id="GO:0000166">
    <property type="term" value="F:nucleotide binding"/>
    <property type="evidence" value="ECO:0007669"/>
    <property type="project" value="InterPro"/>
</dbReference>
<dbReference type="GO" id="GO:0000287">
    <property type="term" value="F:magnesium ion binding"/>
    <property type="evidence" value="ECO:0007669"/>
    <property type="project" value="InterPro"/>
</dbReference>
<comment type="caution">
    <text evidence="1">The sequence shown here is derived from an EMBL/GenBank/DDBJ whole genome shotgun (WGS) entry which is preliminary data.</text>
</comment>
<dbReference type="PANTHER" id="PTHR31367">
    <property type="entry name" value="CYTOSOLIC 5'-NUCLEOTIDASE 1 FAMILY MEMBER"/>
    <property type="match status" value="1"/>
</dbReference>
<dbReference type="RefSeq" id="WP_114133011.1">
    <property type="nucleotide sequence ID" value="NZ_QDHA01000040.1"/>
</dbReference>
<gene>
    <name evidence="1" type="ORF">DDK22_17580</name>
</gene>
<dbReference type="AlphaFoldDB" id="A0A367PH71"/>
<protein>
    <submittedName>
        <fullName evidence="1">5'-nucleotidase</fullName>
    </submittedName>
</protein>
<evidence type="ECO:0000313" key="1">
    <source>
        <dbReference type="EMBL" id="RCJ07221.1"/>
    </source>
</evidence>
<dbReference type="EMBL" id="QDHA01000040">
    <property type="protein sequence ID" value="RCJ07221.1"/>
    <property type="molecule type" value="Genomic_DNA"/>
</dbReference>
<sequence>MPYDLTNRLVLGLASSALFDLEESDQIFRSEGEEAYRQYQRQHQRVTLQPGVAFPFIRRLLSLNELRPGDPLVEVILLSRNDPDTGMRVMESIKAYGLDISRALFLQGGAPQRYIEALNISLFLSANQIDVRQAILAGHAAGQVLAGTLPAITESEELRLAFDFDGVIADDAAEAVFHAGQLDAFHRHEQQLIDVPHNPGPLAPFLKKLAVIQAIESRRVASDPQYKQKLSVSIVTARNAPAHERVVNTMRHWGISVNEAFFLGGVEKRLVLEVLQPHIFFDDQRLHLDLASQTLPCVHIPFGIRNAEAVVAEDDGHCVAQPSLP</sequence>
<accession>A0A367PH71</accession>
<reference evidence="1 2" key="1">
    <citation type="submission" date="2018-04" db="EMBL/GenBank/DDBJ databases">
        <title>Cupriavidus necator CR12 genome sequencing and assembly.</title>
        <authorList>
            <person name="Ben Fekih I."/>
            <person name="Mazhar H.S."/>
            <person name="Bello S.K."/>
            <person name="Rensing C."/>
        </authorList>
    </citation>
    <scope>NUCLEOTIDE SEQUENCE [LARGE SCALE GENOMIC DNA]</scope>
    <source>
        <strain evidence="1 2">CR12</strain>
    </source>
</reference>
<dbReference type="GO" id="GO:0008253">
    <property type="term" value="F:5'-nucleotidase activity"/>
    <property type="evidence" value="ECO:0007669"/>
    <property type="project" value="InterPro"/>
</dbReference>
<dbReference type="Proteomes" id="UP000253501">
    <property type="component" value="Unassembled WGS sequence"/>
</dbReference>
<name>A0A367PH71_CUPNE</name>